<comment type="catalytic activity">
    <reaction evidence="1">
        <text>chorismate = isochorismate</text>
        <dbReference type="Rhea" id="RHEA:18985"/>
        <dbReference type="ChEBI" id="CHEBI:29748"/>
        <dbReference type="ChEBI" id="CHEBI:29780"/>
        <dbReference type="EC" id="5.4.4.2"/>
    </reaction>
</comment>
<evidence type="ECO:0000256" key="4">
    <source>
        <dbReference type="ARBA" id="ARBA00023235"/>
    </source>
</evidence>
<accession>A0A318R907</accession>
<proteinExistence type="inferred from homology"/>
<name>A0A318R907_WILLI</name>
<dbReference type="EC" id="5.4.4.2" evidence="3"/>
<protein>
    <recommendedName>
        <fullName evidence="3">isochorismate synthase</fullName>
        <ecNumber evidence="3">5.4.4.2</ecNumber>
    </recommendedName>
    <alternativeName>
        <fullName evidence="5">Isochorismate mutase</fullName>
    </alternativeName>
</protein>
<dbReference type="InterPro" id="IPR005801">
    <property type="entry name" value="ADC_synthase"/>
</dbReference>
<feature type="domain" description="Chorismate-utilising enzyme C-terminal" evidence="6">
    <location>
        <begin position="89"/>
        <end position="350"/>
    </location>
</feature>
<dbReference type="PANTHER" id="PTHR42839">
    <property type="entry name" value="ISOCHORISMATE SYNTHASE ENTC"/>
    <property type="match status" value="1"/>
</dbReference>
<comment type="similarity">
    <text evidence="2">Belongs to the isochorismate synthase family.</text>
</comment>
<keyword evidence="8" id="KW-1185">Reference proteome</keyword>
<reference evidence="7 8" key="1">
    <citation type="submission" date="2018-06" db="EMBL/GenBank/DDBJ databases">
        <title>Genomic Encyclopedia of Type Strains, Phase IV (KMG-IV): sequencing the most valuable type-strain genomes for metagenomic binning, comparative biology and taxonomic classification.</title>
        <authorList>
            <person name="Goeker M."/>
        </authorList>
    </citation>
    <scope>NUCLEOTIDE SEQUENCE [LARGE SCALE GENOMIC DNA]</scope>
    <source>
        <strain evidence="7 8">DSM 45521</strain>
    </source>
</reference>
<evidence type="ECO:0000256" key="2">
    <source>
        <dbReference type="ARBA" id="ARBA00005297"/>
    </source>
</evidence>
<evidence type="ECO:0000259" key="6">
    <source>
        <dbReference type="Pfam" id="PF00425"/>
    </source>
</evidence>
<evidence type="ECO:0000256" key="3">
    <source>
        <dbReference type="ARBA" id="ARBA00012824"/>
    </source>
</evidence>
<keyword evidence="4" id="KW-0413">Isomerase</keyword>
<comment type="caution">
    <text evidence="7">The sequence shown here is derived from an EMBL/GenBank/DDBJ whole genome shotgun (WGS) entry which is preliminary data.</text>
</comment>
<organism evidence="7 8">
    <name type="scientific">Williamsia limnetica</name>
    <dbReference type="NCBI Taxonomy" id="882452"/>
    <lineage>
        <taxon>Bacteria</taxon>
        <taxon>Bacillati</taxon>
        <taxon>Actinomycetota</taxon>
        <taxon>Actinomycetes</taxon>
        <taxon>Mycobacteriales</taxon>
        <taxon>Nocardiaceae</taxon>
        <taxon>Williamsia</taxon>
    </lineage>
</organism>
<dbReference type="AlphaFoldDB" id="A0A318R907"/>
<evidence type="ECO:0000313" key="8">
    <source>
        <dbReference type="Proteomes" id="UP000247591"/>
    </source>
</evidence>
<dbReference type="Proteomes" id="UP000247591">
    <property type="component" value="Unassembled WGS sequence"/>
</dbReference>
<dbReference type="RefSeq" id="WP_245938208.1">
    <property type="nucleotide sequence ID" value="NZ_QJSP01000025.1"/>
</dbReference>
<evidence type="ECO:0000313" key="7">
    <source>
        <dbReference type="EMBL" id="PYE12087.1"/>
    </source>
</evidence>
<dbReference type="Pfam" id="PF00425">
    <property type="entry name" value="Chorismate_bind"/>
    <property type="match status" value="1"/>
</dbReference>
<sequence length="360" mass="37629">MPTFALSRPTDHVFAYGAGVRFNTIDAAAAVLHNRSHEYIVGALPFDLDSPAALTAPTRFVRRPVRWQPDSPPLPTTAIKGFDPQPDEHVRRVDAAIRVLSDPRAALVKVVLARTVILRASAAIAPVDLLTRLVAADQGSNGLLVDLSSAGPHYTGTHLIGSSPELLVRKSGSTVVCHPLAGSAPRASDPAADRTNGQMLAASAKDQREHAFVVDAMAAALAPLCSDLDVPTTPGLTQTPNMWHLGTRIVGTVREPATTALDLAVALHPTPAVCGTPTADAREFILANEGDRGFYAGAVGWCDSAGDGEWMVGIRCAELSADGLTIRASAGGGIVSDSDPQLELAETSAKLRTILSALGR</sequence>
<dbReference type="NCBIfam" id="TIGR00543">
    <property type="entry name" value="isochor_syn"/>
    <property type="match status" value="1"/>
</dbReference>
<evidence type="ECO:0000256" key="1">
    <source>
        <dbReference type="ARBA" id="ARBA00000799"/>
    </source>
</evidence>
<dbReference type="InterPro" id="IPR004561">
    <property type="entry name" value="IsoChor_synthase"/>
</dbReference>
<dbReference type="PANTHER" id="PTHR42839:SF2">
    <property type="entry name" value="ISOCHORISMATE SYNTHASE ENTC"/>
    <property type="match status" value="1"/>
</dbReference>
<dbReference type="EMBL" id="QJSP01000025">
    <property type="protein sequence ID" value="PYE12087.1"/>
    <property type="molecule type" value="Genomic_DNA"/>
</dbReference>
<dbReference type="Gene3D" id="3.60.120.10">
    <property type="entry name" value="Anthranilate synthase"/>
    <property type="match status" value="1"/>
</dbReference>
<evidence type="ECO:0000256" key="5">
    <source>
        <dbReference type="ARBA" id="ARBA00041564"/>
    </source>
</evidence>
<dbReference type="SUPFAM" id="SSF56322">
    <property type="entry name" value="ADC synthase"/>
    <property type="match status" value="1"/>
</dbReference>
<dbReference type="GO" id="GO:0008909">
    <property type="term" value="F:isochorismate synthase activity"/>
    <property type="evidence" value="ECO:0007669"/>
    <property type="project" value="UniProtKB-EC"/>
</dbReference>
<gene>
    <name evidence="7" type="ORF">DFR67_1258</name>
</gene>
<dbReference type="InterPro" id="IPR015890">
    <property type="entry name" value="Chorismate_C"/>
</dbReference>